<dbReference type="SUPFAM" id="SSF53187">
    <property type="entry name" value="Zn-dependent exopeptidases"/>
    <property type="match status" value="1"/>
</dbReference>
<evidence type="ECO:0000256" key="1">
    <source>
        <dbReference type="SAM" id="MobiDB-lite"/>
    </source>
</evidence>
<name>A0A679ISR9_VARPD</name>
<dbReference type="InterPro" id="IPR025295">
    <property type="entry name" value="eCIS_core_dom"/>
</dbReference>
<evidence type="ECO:0000259" key="2">
    <source>
        <dbReference type="Pfam" id="PF13699"/>
    </source>
</evidence>
<feature type="region of interest" description="Disordered" evidence="1">
    <location>
        <begin position="268"/>
        <end position="306"/>
    </location>
</feature>
<dbReference type="EMBL" id="LR743507">
    <property type="protein sequence ID" value="CAA2102589.1"/>
    <property type="molecule type" value="Genomic_DNA"/>
</dbReference>
<proteinExistence type="predicted"/>
<accession>A0A679ISR9</accession>
<reference evidence="3" key="1">
    <citation type="submission" date="2019-12" db="EMBL/GenBank/DDBJ databases">
        <authorList>
            <person name="Cremers G."/>
        </authorList>
    </citation>
    <scope>NUCLEOTIDE SEQUENCE</scope>
    <source>
        <strain evidence="3">Vvax</strain>
    </source>
</reference>
<protein>
    <recommendedName>
        <fullName evidence="2">eCIS core domain-containing protein</fullName>
    </recommendedName>
</protein>
<sequence length="482" mass="50630">MPLDKVRLHAGDAQAQRAGARAFASEDAVVFGGPAPSTARIGGRFLLAHELAHVAQLRNAGQHRESEGSGRDAGAEREADHTAARFAFGLQPHPVRHRPAAGALLASPLSDSVDAIWLSAADKGRVFDALRMQSPVADADLDRLLERIFAAGSDDLWLARTIVRNGPEPLWPAADFDERRRRQRDHGWAEERGGIGASLLTTAGGRSVDAFFFPGTSDERALVIAGVHGSEQGGIEVAQMLIQTLQNAVLRPYYTVIVVPTLFPDNAATRTREGTTPTNRNFPSPGRGLDAATPASGTPMDAGSPPRAILPENIALMRLIERFRPSRIASVHGSTTRSAAGIFSDAHTVSAAAHARAGGAAGAAALETLAAARTASDQSLALSMARDMTRRGFGRGVQGNHLAGTPTTGWSGAIPGGTSLGGWGPQDITEGRATDRPSMSIITVEVATNTRSTDLRGTAATARAAELASYRDVIQDIFLGPP</sequence>
<dbReference type="Pfam" id="PF13699">
    <property type="entry name" value="eCIS_core"/>
    <property type="match status" value="1"/>
</dbReference>
<evidence type="ECO:0000313" key="3">
    <source>
        <dbReference type="EMBL" id="CAA2102589.1"/>
    </source>
</evidence>
<feature type="domain" description="eCIS core" evidence="2">
    <location>
        <begin position="3"/>
        <end position="59"/>
    </location>
</feature>
<gene>
    <name evidence="3" type="ORF">VVAX_01831</name>
</gene>
<feature type="region of interest" description="Disordered" evidence="1">
    <location>
        <begin position="58"/>
        <end position="78"/>
    </location>
</feature>
<dbReference type="Gene3D" id="3.40.630.10">
    <property type="entry name" value="Zn peptidases"/>
    <property type="match status" value="1"/>
</dbReference>
<organism evidence="3">
    <name type="scientific">Variovorax paradoxus</name>
    <dbReference type="NCBI Taxonomy" id="34073"/>
    <lineage>
        <taxon>Bacteria</taxon>
        <taxon>Pseudomonadati</taxon>
        <taxon>Pseudomonadota</taxon>
        <taxon>Betaproteobacteria</taxon>
        <taxon>Burkholderiales</taxon>
        <taxon>Comamonadaceae</taxon>
        <taxon>Variovorax</taxon>
    </lineage>
</organism>
<dbReference type="AlphaFoldDB" id="A0A679ISR9"/>
<feature type="compositionally biased region" description="Basic and acidic residues" evidence="1">
    <location>
        <begin position="62"/>
        <end position="78"/>
    </location>
</feature>